<sequence length="499" mass="56091">MRTYYFAADSHQQMAQWMNALSLASILQDSSNCWDEHRSNRNNNNTSATACDDSDSGFQRLQPHQNYTDAANPPAANSNSWQNCQLPPGYQPLYANAPPKPRRLNDGSSTERSPERLTDDVGGRTSRMGAQPQQEYNRNFNGSINVQQYNAQHSHHKTVNNLYVINNNINSHCNPSAQLNNSERRTPDTYGRSNNATPCAQQALIRVNRPKQRNPDYEDVYQNNPDLVLNTNHHSIANTVPYVNQQVQYRRKAGYQTVVPETVEDRQRRFAVRPHSADFLEYDAARYYSPTPQSSVDSSNVYDGRPIPQTQVRSVAQKPRPKSSMEIAHPSDVYNGGFDSQAWSEESYARKMRQSASFVAPQLPHASSRATTPSLKQATATFPHDASTVPHAACLMSPQGSAAAMRTQCEVIERQERKWNEYVESRGTVPFVRSASARLARQWPEDDFADVSTQNEAVEGGRGGGGGQAMAFKRRNSTEPRESGNKLQQVRYFESKLIN</sequence>
<dbReference type="EMBL" id="QKKF02027508">
    <property type="protein sequence ID" value="RZF35785.1"/>
    <property type="molecule type" value="Genomic_DNA"/>
</dbReference>
<evidence type="ECO:0000259" key="2">
    <source>
        <dbReference type="PROSITE" id="PS50003"/>
    </source>
</evidence>
<name>A0A482WQ89_LAOST</name>
<dbReference type="InParanoid" id="A0A482WQ89"/>
<feature type="compositionally biased region" description="Low complexity" evidence="1">
    <location>
        <begin position="70"/>
        <end position="80"/>
    </location>
</feature>
<dbReference type="PROSITE" id="PS50003">
    <property type="entry name" value="PH_DOMAIN"/>
    <property type="match status" value="1"/>
</dbReference>
<feature type="region of interest" description="Disordered" evidence="1">
    <location>
        <begin position="455"/>
        <end position="487"/>
    </location>
</feature>
<dbReference type="STRING" id="195883.A0A482WQ89"/>
<dbReference type="Proteomes" id="UP000291343">
    <property type="component" value="Unassembled WGS sequence"/>
</dbReference>
<feature type="compositionally biased region" description="Low complexity" evidence="1">
    <location>
        <begin position="41"/>
        <end position="50"/>
    </location>
</feature>
<feature type="region of interest" description="Disordered" evidence="1">
    <location>
        <begin position="177"/>
        <end position="196"/>
    </location>
</feature>
<evidence type="ECO:0000256" key="1">
    <source>
        <dbReference type="SAM" id="MobiDB-lite"/>
    </source>
</evidence>
<keyword evidence="4" id="KW-1185">Reference proteome</keyword>
<reference evidence="3 4" key="1">
    <citation type="journal article" date="2017" name="Gigascience">
        <title>Genome sequence of the small brown planthopper, Laodelphax striatellus.</title>
        <authorList>
            <person name="Zhu J."/>
            <person name="Jiang F."/>
            <person name="Wang X."/>
            <person name="Yang P."/>
            <person name="Bao Y."/>
            <person name="Zhao W."/>
            <person name="Wang W."/>
            <person name="Lu H."/>
            <person name="Wang Q."/>
            <person name="Cui N."/>
            <person name="Li J."/>
            <person name="Chen X."/>
            <person name="Luo L."/>
            <person name="Yu J."/>
            <person name="Kang L."/>
            <person name="Cui F."/>
        </authorList>
    </citation>
    <scope>NUCLEOTIDE SEQUENCE [LARGE SCALE GENOMIC DNA]</scope>
    <source>
        <strain evidence="3">Lst14</strain>
    </source>
</reference>
<feature type="region of interest" description="Disordered" evidence="1">
    <location>
        <begin position="38"/>
        <end position="134"/>
    </location>
</feature>
<evidence type="ECO:0000313" key="4">
    <source>
        <dbReference type="Proteomes" id="UP000291343"/>
    </source>
</evidence>
<feature type="region of interest" description="Disordered" evidence="1">
    <location>
        <begin position="312"/>
        <end position="331"/>
    </location>
</feature>
<organism evidence="3 4">
    <name type="scientific">Laodelphax striatellus</name>
    <name type="common">Small brown planthopper</name>
    <name type="synonym">Delphax striatella</name>
    <dbReference type="NCBI Taxonomy" id="195883"/>
    <lineage>
        <taxon>Eukaryota</taxon>
        <taxon>Metazoa</taxon>
        <taxon>Ecdysozoa</taxon>
        <taxon>Arthropoda</taxon>
        <taxon>Hexapoda</taxon>
        <taxon>Insecta</taxon>
        <taxon>Pterygota</taxon>
        <taxon>Neoptera</taxon>
        <taxon>Paraneoptera</taxon>
        <taxon>Hemiptera</taxon>
        <taxon>Auchenorrhyncha</taxon>
        <taxon>Fulgoroidea</taxon>
        <taxon>Delphacidae</taxon>
        <taxon>Criomorphinae</taxon>
        <taxon>Laodelphax</taxon>
    </lineage>
</organism>
<feature type="domain" description="PH" evidence="2">
    <location>
        <begin position="1"/>
        <end position="26"/>
    </location>
</feature>
<feature type="compositionally biased region" description="Polar residues" evidence="1">
    <location>
        <begin position="56"/>
        <end position="69"/>
    </location>
</feature>
<feature type="compositionally biased region" description="Basic and acidic residues" evidence="1">
    <location>
        <begin position="112"/>
        <end position="122"/>
    </location>
</feature>
<dbReference type="AlphaFoldDB" id="A0A482WQ89"/>
<dbReference type="InterPro" id="IPR011993">
    <property type="entry name" value="PH-like_dom_sf"/>
</dbReference>
<gene>
    <name evidence="3" type="ORF">LSTR_LSTR015023</name>
</gene>
<evidence type="ECO:0000313" key="3">
    <source>
        <dbReference type="EMBL" id="RZF35785.1"/>
    </source>
</evidence>
<accession>A0A482WQ89</accession>
<dbReference type="Gene3D" id="2.30.29.30">
    <property type="entry name" value="Pleckstrin-homology domain (PH domain)/Phosphotyrosine-binding domain (PTB)"/>
    <property type="match status" value="1"/>
</dbReference>
<dbReference type="OrthoDB" id="43122at2759"/>
<protein>
    <recommendedName>
        <fullName evidence="2">PH domain-containing protein</fullName>
    </recommendedName>
</protein>
<proteinExistence type="predicted"/>
<dbReference type="InterPro" id="IPR001849">
    <property type="entry name" value="PH_domain"/>
</dbReference>
<comment type="caution">
    <text evidence="3">The sequence shown here is derived from an EMBL/GenBank/DDBJ whole genome shotgun (WGS) entry which is preliminary data.</text>
</comment>
<dbReference type="SUPFAM" id="SSF50729">
    <property type="entry name" value="PH domain-like"/>
    <property type="match status" value="1"/>
</dbReference>